<protein>
    <recommendedName>
        <fullName evidence="3">DUF560 domain-containing protein</fullName>
    </recommendedName>
</protein>
<reference evidence="1 2" key="1">
    <citation type="submission" date="2020-08" db="EMBL/GenBank/DDBJ databases">
        <title>Genomic Encyclopedia of Type Strains, Phase IV (KMG-IV): sequencing the most valuable type-strain genomes for metagenomic binning, comparative biology and taxonomic classification.</title>
        <authorList>
            <person name="Goeker M."/>
        </authorList>
    </citation>
    <scope>NUCLEOTIDE SEQUENCE [LARGE SCALE GENOMIC DNA]</scope>
    <source>
        <strain evidence="1 2">DSM 26287</strain>
    </source>
</reference>
<evidence type="ECO:0008006" key="3">
    <source>
        <dbReference type="Google" id="ProtNLM"/>
    </source>
</evidence>
<dbReference type="EMBL" id="JACHHU010000008">
    <property type="protein sequence ID" value="MBB6542916.1"/>
    <property type="molecule type" value="Genomic_DNA"/>
</dbReference>
<keyword evidence="2" id="KW-1185">Reference proteome</keyword>
<dbReference type="Pfam" id="PF10082">
    <property type="entry name" value="BBP2_2"/>
    <property type="match status" value="1"/>
</dbReference>
<dbReference type="Proteomes" id="UP000537141">
    <property type="component" value="Unassembled WGS sequence"/>
</dbReference>
<dbReference type="RefSeq" id="WP_184423724.1">
    <property type="nucleotide sequence ID" value="NZ_AP027362.1"/>
</dbReference>
<sequence length="393" mass="44944">MLGRSIQFFLLSLCVIALFGASKSMGYEQTNNEMVFTIHSEVGAVDNFLYDNNNTEHTSFFKLLPTITIKTEFEHHLVQLLAESEHVSFQAFSQDNYSNFNIAPSYQFKPAINQTFFVNTRFSEQYEARGTGLSLGNARALWVGDTKQTAELQGGFLYGREDSVAKLRFVIGQNTNRYKTRRDVTRILDRNSVYINPSFDYLIGGGSYFTSEIKAERVSYKHNEALSKNKYVGLLGFKWQPSTITDLALLLGYQEIQFEQSALANDSAIKWRVNLGWKPLEDLSFTLMSERDFAEANKLQDSYRLVDNLVVGVHKKWHDYLAINARVGFNSQDVVSPMQLTTEDYLTTNIAIHYQRNSWLSFYFTYDFKGLDASISSLDYQRNSLSIGFNATL</sequence>
<gene>
    <name evidence="1" type="ORF">HNQ55_001416</name>
</gene>
<evidence type="ECO:0000313" key="2">
    <source>
        <dbReference type="Proteomes" id="UP000537141"/>
    </source>
</evidence>
<name>A0A7X0NGK6_9GAMM</name>
<comment type="caution">
    <text evidence="1">The sequence shown here is derived from an EMBL/GenBank/DDBJ whole genome shotgun (WGS) entry which is preliminary data.</text>
</comment>
<dbReference type="InterPro" id="IPR018759">
    <property type="entry name" value="BBP2_2"/>
</dbReference>
<dbReference type="AlphaFoldDB" id="A0A7X0NGK6"/>
<accession>A0A7X0NGK6</accession>
<proteinExistence type="predicted"/>
<evidence type="ECO:0000313" key="1">
    <source>
        <dbReference type="EMBL" id="MBB6542916.1"/>
    </source>
</evidence>
<organism evidence="1 2">
    <name type="scientific">Thalassotalea piscium</name>
    <dbReference type="NCBI Taxonomy" id="1230533"/>
    <lineage>
        <taxon>Bacteria</taxon>
        <taxon>Pseudomonadati</taxon>
        <taxon>Pseudomonadota</taxon>
        <taxon>Gammaproteobacteria</taxon>
        <taxon>Alteromonadales</taxon>
        <taxon>Colwelliaceae</taxon>
        <taxon>Thalassotalea</taxon>
    </lineage>
</organism>